<name>A0A433DH88_9FUNG</name>
<proteinExistence type="predicted"/>
<dbReference type="EMBL" id="RBNI01001620">
    <property type="protein sequence ID" value="RUP50208.1"/>
    <property type="molecule type" value="Genomic_DNA"/>
</dbReference>
<protein>
    <submittedName>
        <fullName evidence="1">Uncharacterized protein</fullName>
    </submittedName>
</protein>
<evidence type="ECO:0000313" key="1">
    <source>
        <dbReference type="EMBL" id="RUP50208.1"/>
    </source>
</evidence>
<accession>A0A433DH88</accession>
<dbReference type="AlphaFoldDB" id="A0A433DH88"/>
<organism evidence="1 2">
    <name type="scientific">Jimgerdemannia flammicorona</name>
    <dbReference type="NCBI Taxonomy" id="994334"/>
    <lineage>
        <taxon>Eukaryota</taxon>
        <taxon>Fungi</taxon>
        <taxon>Fungi incertae sedis</taxon>
        <taxon>Mucoromycota</taxon>
        <taxon>Mucoromycotina</taxon>
        <taxon>Endogonomycetes</taxon>
        <taxon>Endogonales</taxon>
        <taxon>Endogonaceae</taxon>
        <taxon>Jimgerdemannia</taxon>
    </lineage>
</organism>
<keyword evidence="2" id="KW-1185">Reference proteome</keyword>
<sequence length="144" mass="15343">MYATTQFKNPNVKLLTNTPHNAADGARSFSGVVLWEASVAWIYQDVGHTFGPSKNQYIKIHGTCGAHLQTNTIKTTTSKTSITLSTITSTSTETSTSTVTSTKTSISTAIPALSNCPINGGSCTTGQPVRIQFCQCNNGMLEIH</sequence>
<comment type="caution">
    <text evidence="1">The sequence shown here is derived from an EMBL/GenBank/DDBJ whole genome shotgun (WGS) entry which is preliminary data.</text>
</comment>
<reference evidence="1 2" key="1">
    <citation type="journal article" date="2018" name="New Phytol.">
        <title>Phylogenomics of Endogonaceae and evolution of mycorrhizas within Mucoromycota.</title>
        <authorList>
            <person name="Chang Y."/>
            <person name="Desiro A."/>
            <person name="Na H."/>
            <person name="Sandor L."/>
            <person name="Lipzen A."/>
            <person name="Clum A."/>
            <person name="Barry K."/>
            <person name="Grigoriev I.V."/>
            <person name="Martin F.M."/>
            <person name="Stajich J.E."/>
            <person name="Smith M.E."/>
            <person name="Bonito G."/>
            <person name="Spatafora J.W."/>
        </authorList>
    </citation>
    <scope>NUCLEOTIDE SEQUENCE [LARGE SCALE GENOMIC DNA]</scope>
    <source>
        <strain evidence="1 2">GMNB39</strain>
    </source>
</reference>
<dbReference type="Proteomes" id="UP000268093">
    <property type="component" value="Unassembled WGS sequence"/>
</dbReference>
<gene>
    <name evidence="1" type="ORF">BC936DRAFT_139977</name>
</gene>
<evidence type="ECO:0000313" key="2">
    <source>
        <dbReference type="Proteomes" id="UP000268093"/>
    </source>
</evidence>